<feature type="domain" description="Calcineurin-like phosphoesterase" evidence="2">
    <location>
        <begin position="1"/>
        <end position="200"/>
    </location>
</feature>
<evidence type="ECO:0000256" key="1">
    <source>
        <dbReference type="ARBA" id="ARBA00008950"/>
    </source>
</evidence>
<dbReference type="Gene3D" id="3.60.21.10">
    <property type="match status" value="1"/>
</dbReference>
<protein>
    <submittedName>
        <fullName evidence="3">Metallophosphoesterase</fullName>
    </submittedName>
</protein>
<dbReference type="InterPro" id="IPR029052">
    <property type="entry name" value="Metallo-depent_PP-like"/>
</dbReference>
<dbReference type="RefSeq" id="WP_071175405.1">
    <property type="nucleotide sequence ID" value="NZ_CP017831.1"/>
</dbReference>
<dbReference type="PANTHER" id="PTHR42850:SF2">
    <property type="entry name" value="BLL5683 PROTEIN"/>
    <property type="match status" value="1"/>
</dbReference>
<sequence length="291" mass="33738">MKIAVFADIHSNFEAFKTCFDKAIKEGATEFIFLGDYLGDMANLRQTMDMVYQVRKDYPCTFIRGNKEDYWLEHRRHPDAEDWAYGRTTTGMLRYNFDRVTDEDLDFFESMPISIDKHYEGLPDITFCHGSPYSANQSLRPDYDYIDEVTATFNNDIVICAHFHIQTQYTRSGKLIINPGAIGISLNAGGKAQFMILEGENGAWDYHFYSVDYDVDATIKAMHDEKINELAPGWYRITKHLLQTGENSHASILRKVMSDYYKETGIETLHGIPEEFWEKELDTIFGKEETR</sequence>
<organism evidence="3 4">
    <name type="scientific">Butyrivibrio hungatei</name>
    <dbReference type="NCBI Taxonomy" id="185008"/>
    <lineage>
        <taxon>Bacteria</taxon>
        <taxon>Bacillati</taxon>
        <taxon>Bacillota</taxon>
        <taxon>Clostridia</taxon>
        <taxon>Lachnospirales</taxon>
        <taxon>Lachnospiraceae</taxon>
        <taxon>Butyrivibrio</taxon>
    </lineage>
</organism>
<dbReference type="Pfam" id="PF12850">
    <property type="entry name" value="Metallophos_2"/>
    <property type="match status" value="1"/>
</dbReference>
<dbReference type="PANTHER" id="PTHR42850">
    <property type="entry name" value="METALLOPHOSPHOESTERASE"/>
    <property type="match status" value="1"/>
</dbReference>
<dbReference type="OrthoDB" id="9800565at2"/>
<dbReference type="SUPFAM" id="SSF56300">
    <property type="entry name" value="Metallo-dependent phosphatases"/>
    <property type="match status" value="1"/>
</dbReference>
<proteinExistence type="inferred from homology"/>
<evidence type="ECO:0000313" key="3">
    <source>
        <dbReference type="EMBL" id="AOZ95649.1"/>
    </source>
</evidence>
<name>A0A1D9NZJ9_9FIRM</name>
<accession>A0A1D9NZJ9</accession>
<keyword evidence="4" id="KW-1185">Reference proteome</keyword>
<dbReference type="CDD" id="cd00838">
    <property type="entry name" value="MPP_superfamily"/>
    <property type="match status" value="1"/>
</dbReference>
<evidence type="ECO:0000259" key="2">
    <source>
        <dbReference type="Pfam" id="PF12850"/>
    </source>
</evidence>
<reference evidence="4" key="1">
    <citation type="submission" date="2016-10" db="EMBL/GenBank/DDBJ databases">
        <title>The complete genome sequence of the rumen bacterium Butyrivibrio hungatei MB2003.</title>
        <authorList>
            <person name="Palevich N."/>
            <person name="Kelly W.J."/>
            <person name="Leahy S.C."/>
            <person name="Altermann E."/>
            <person name="Rakonjac J."/>
            <person name="Attwood G.T."/>
        </authorList>
    </citation>
    <scope>NUCLEOTIDE SEQUENCE [LARGE SCALE GENOMIC DNA]</scope>
    <source>
        <strain evidence="4">MB2003</strain>
    </source>
</reference>
<comment type="similarity">
    <text evidence="1">Belongs to the metallophosphoesterase superfamily. YfcE family.</text>
</comment>
<dbReference type="EMBL" id="CP017831">
    <property type="protein sequence ID" value="AOZ95649.1"/>
    <property type="molecule type" value="Genomic_DNA"/>
</dbReference>
<dbReference type="InterPro" id="IPR024654">
    <property type="entry name" value="Calcineurin-like_PHP_lpxH"/>
</dbReference>
<dbReference type="KEGG" id="bhu:bhn_I0615"/>
<dbReference type="AlphaFoldDB" id="A0A1D9NZJ9"/>
<evidence type="ECO:0000313" key="4">
    <source>
        <dbReference type="Proteomes" id="UP000179284"/>
    </source>
</evidence>
<gene>
    <name evidence="3" type="ORF">bhn_I0615</name>
</gene>
<dbReference type="GO" id="GO:0005737">
    <property type="term" value="C:cytoplasm"/>
    <property type="evidence" value="ECO:0007669"/>
    <property type="project" value="TreeGrafter"/>
</dbReference>
<dbReference type="Proteomes" id="UP000179284">
    <property type="component" value="Chromosome I"/>
</dbReference>
<dbReference type="InterPro" id="IPR050126">
    <property type="entry name" value="Ap4A_hydrolase"/>
</dbReference>
<dbReference type="GO" id="GO:0016791">
    <property type="term" value="F:phosphatase activity"/>
    <property type="evidence" value="ECO:0007669"/>
    <property type="project" value="TreeGrafter"/>
</dbReference>